<comment type="caution">
    <text evidence="1">The sequence shown here is derived from an EMBL/GenBank/DDBJ whole genome shotgun (WGS) entry which is preliminary data.</text>
</comment>
<accession>A0ACC3DZD4</accession>
<evidence type="ECO:0000313" key="1">
    <source>
        <dbReference type="EMBL" id="KAK3082101.1"/>
    </source>
</evidence>
<reference evidence="1" key="1">
    <citation type="submission" date="2024-09" db="EMBL/GenBank/DDBJ databases">
        <title>Black Yeasts Isolated from many extreme environments.</title>
        <authorList>
            <person name="Coleine C."/>
            <person name="Stajich J.E."/>
            <person name="Selbmann L."/>
        </authorList>
    </citation>
    <scope>NUCLEOTIDE SEQUENCE</scope>
    <source>
        <strain evidence="1">CCFEE 5737</strain>
    </source>
</reference>
<evidence type="ECO:0000313" key="2">
    <source>
        <dbReference type="Proteomes" id="UP001186974"/>
    </source>
</evidence>
<name>A0ACC3DZD4_9PEZI</name>
<keyword evidence="2" id="KW-1185">Reference proteome</keyword>
<protein>
    <submittedName>
        <fullName evidence="1">Uncharacterized protein</fullName>
    </submittedName>
</protein>
<sequence>MSSFFTTPASQRKRKRPDPTSQAALKRRNISSGGDRDKPSRSRKRRSESISSGESEDEDRPRVNDLSGSEESESDHENETAADRRRRIAEQYLESIRTEVEENPEAFDAADIDRDLIAERLKEDVAETKGKMYRRIASDLDFSGASLLQFSKNGQTTVTGVATHPPFAYTVSSDVTVIKWEIPVSPLSSEPRLKNATPRRRPVELAFARGSKSKANNPKYVGHTGPILCCAAFPDGKHLATGGQDHRIVIWDVSSLKTLNPVKIFRQHRDAVTELAFRRGTNTLYSCSSDRTIKSWNLDVMAYVETLFGHQDSVVDVDSLAMERCVSVGSRDRTARLWKVVEETQLVFRGGGNPLAKSKDRDNKGRSHAQQQKQITNTTTTTAASKSKQDTSNGDISKGEEDNDDDDDDNDVYHHHEGTLSFIRLLDEETFLTGSDNGALSLWTINKKKPVHVIPYAHGFDPRMRPEDAFPETDKTMPQRAPAPRAARWITALAVVPYSDVVVSGSWDGWVRAWKVVGDNRGLEALEALGTVGRVVGGGELQVQNGDARRDASAMGGPVRGIINSLSVFERGERGQEDLVVVAGVGKDHRLGRWMGPWKKDRGKNGAVMLQVSRKVLVAATAEDALPGAHALVNGKQVGE</sequence>
<dbReference type="EMBL" id="JAWDJW010000010">
    <property type="protein sequence ID" value="KAK3082101.1"/>
    <property type="molecule type" value="Genomic_DNA"/>
</dbReference>
<gene>
    <name evidence="1" type="ORF">LTS18_004309</name>
</gene>
<organism evidence="1 2">
    <name type="scientific">Coniosporium uncinatum</name>
    <dbReference type="NCBI Taxonomy" id="93489"/>
    <lineage>
        <taxon>Eukaryota</taxon>
        <taxon>Fungi</taxon>
        <taxon>Dikarya</taxon>
        <taxon>Ascomycota</taxon>
        <taxon>Pezizomycotina</taxon>
        <taxon>Dothideomycetes</taxon>
        <taxon>Dothideomycetes incertae sedis</taxon>
        <taxon>Coniosporium</taxon>
    </lineage>
</organism>
<proteinExistence type="predicted"/>
<dbReference type="Proteomes" id="UP001186974">
    <property type="component" value="Unassembled WGS sequence"/>
</dbReference>